<reference evidence="1 2" key="1">
    <citation type="submission" date="2023-08" db="EMBL/GenBank/DDBJ databases">
        <title>A Necator americanus chromosomal reference genome.</title>
        <authorList>
            <person name="Ilik V."/>
            <person name="Petrzelkova K.J."/>
            <person name="Pardy F."/>
            <person name="Fuh T."/>
            <person name="Niatou-Singa F.S."/>
            <person name="Gouil Q."/>
            <person name="Baker L."/>
            <person name="Ritchie M.E."/>
            <person name="Jex A.R."/>
            <person name="Gazzola D."/>
            <person name="Li H."/>
            <person name="Toshio Fujiwara R."/>
            <person name="Zhan B."/>
            <person name="Aroian R.V."/>
            <person name="Pafco B."/>
            <person name="Schwarz E.M."/>
        </authorList>
    </citation>
    <scope>NUCLEOTIDE SEQUENCE [LARGE SCALE GENOMIC DNA]</scope>
    <source>
        <strain evidence="1 2">Aroian</strain>
        <tissue evidence="1">Whole animal</tissue>
    </source>
</reference>
<comment type="caution">
    <text evidence="1">The sequence shown here is derived from an EMBL/GenBank/DDBJ whole genome shotgun (WGS) entry which is preliminary data.</text>
</comment>
<proteinExistence type="predicted"/>
<organism evidence="1 2">
    <name type="scientific">Necator americanus</name>
    <name type="common">Human hookworm</name>
    <dbReference type="NCBI Taxonomy" id="51031"/>
    <lineage>
        <taxon>Eukaryota</taxon>
        <taxon>Metazoa</taxon>
        <taxon>Ecdysozoa</taxon>
        <taxon>Nematoda</taxon>
        <taxon>Chromadorea</taxon>
        <taxon>Rhabditida</taxon>
        <taxon>Rhabditina</taxon>
        <taxon>Rhabditomorpha</taxon>
        <taxon>Strongyloidea</taxon>
        <taxon>Ancylostomatidae</taxon>
        <taxon>Bunostominae</taxon>
        <taxon>Necator</taxon>
    </lineage>
</organism>
<evidence type="ECO:0000313" key="2">
    <source>
        <dbReference type="Proteomes" id="UP001303046"/>
    </source>
</evidence>
<dbReference type="Proteomes" id="UP001303046">
    <property type="component" value="Unassembled WGS sequence"/>
</dbReference>
<protein>
    <submittedName>
        <fullName evidence="1">Uncharacterized protein</fullName>
    </submittedName>
</protein>
<dbReference type="EMBL" id="JAVFWL010000002">
    <property type="protein sequence ID" value="KAK6738545.1"/>
    <property type="molecule type" value="Genomic_DNA"/>
</dbReference>
<keyword evidence="2" id="KW-1185">Reference proteome</keyword>
<gene>
    <name evidence="1" type="primary">Necator_chrII.g8365</name>
    <name evidence="1" type="ORF">RB195_020571</name>
</gene>
<sequence length="149" mass="16906">MKEARLRFGHVLRREEDSVAKTALKLDVLGVKAAREAKDSLVVTSGPISMEDAKKRCEKIAYQLAIFKDNAQEKRAVDEYKHEQCGTCFRGYWVANRDEVGKSDWGIPSNECEALWFGREPGSTGRVKASCTGRMDHEARLFYKIEGYI</sequence>
<evidence type="ECO:0000313" key="1">
    <source>
        <dbReference type="EMBL" id="KAK6738545.1"/>
    </source>
</evidence>
<name>A0ABR1CKS1_NECAM</name>
<accession>A0ABR1CKS1</accession>